<comment type="caution">
    <text evidence="2">The sequence shown here is derived from an EMBL/GenBank/DDBJ whole genome shotgun (WGS) entry which is preliminary data.</text>
</comment>
<dbReference type="RefSeq" id="WP_106569056.1">
    <property type="nucleotide sequence ID" value="NZ_PYGF01000019.1"/>
</dbReference>
<gene>
    <name evidence="2" type="ORF">CLV48_11929</name>
</gene>
<dbReference type="OrthoDB" id="653598at2"/>
<keyword evidence="3" id="KW-1185">Reference proteome</keyword>
<dbReference type="InterPro" id="IPR033985">
    <property type="entry name" value="SusD-like_N"/>
</dbReference>
<dbReference type="Gene3D" id="1.25.40.390">
    <property type="match status" value="1"/>
</dbReference>
<dbReference type="Proteomes" id="UP000240708">
    <property type="component" value="Unassembled WGS sequence"/>
</dbReference>
<dbReference type="AlphaFoldDB" id="A0A2P8DM88"/>
<organism evidence="2 3">
    <name type="scientific">Cecembia rubra</name>
    <dbReference type="NCBI Taxonomy" id="1485585"/>
    <lineage>
        <taxon>Bacteria</taxon>
        <taxon>Pseudomonadati</taxon>
        <taxon>Bacteroidota</taxon>
        <taxon>Cytophagia</taxon>
        <taxon>Cytophagales</taxon>
        <taxon>Cyclobacteriaceae</taxon>
        <taxon>Cecembia</taxon>
    </lineage>
</organism>
<name>A0A2P8DM88_9BACT</name>
<dbReference type="EMBL" id="PYGF01000019">
    <property type="protein sequence ID" value="PSK98330.1"/>
    <property type="molecule type" value="Genomic_DNA"/>
</dbReference>
<dbReference type="Pfam" id="PF14322">
    <property type="entry name" value="SusD-like_3"/>
    <property type="match status" value="1"/>
</dbReference>
<proteinExistence type="predicted"/>
<reference evidence="2 3" key="1">
    <citation type="submission" date="2018-03" db="EMBL/GenBank/DDBJ databases">
        <title>Genomic Encyclopedia of Archaeal and Bacterial Type Strains, Phase II (KMG-II): from individual species to whole genera.</title>
        <authorList>
            <person name="Goeker M."/>
        </authorList>
    </citation>
    <scope>NUCLEOTIDE SEQUENCE [LARGE SCALE GENOMIC DNA]</scope>
    <source>
        <strain evidence="2 3">DSM 28057</strain>
    </source>
</reference>
<feature type="domain" description="SusD-like N-terminal" evidence="1">
    <location>
        <begin position="21"/>
        <end position="225"/>
    </location>
</feature>
<protein>
    <submittedName>
        <fullName evidence="2">Putative outer membrane starch-binding protein</fullName>
    </submittedName>
</protein>
<sequence>MKNIKLYFLIVLILISSCEGFLDERPSKGIIVPTTIDDLYSILANTQRINREINLGILLADDMFTNDQGYLTFINDFTRDAYKWKQEIFEVTGGNAFWNIPYITIFHANFILETVSEINPRNENDINDLRNLRGMALFHRANALTGLLQFFAPPVLTESDLQKRAIPIKLNSDVNDHQGLATIGEVYNRIFLDLEESMELLPETQSTVVHPGKLAVYGLLARIHLILGNYSEALNFSQKILDKKSDLLGYSEIFENTSFPIVGLQYPIPVLNNELIYFSSGGASQSFTSPLSFVDRELVNSYSENDLRKFLFFNNPNQDGNVNFIGHYTGNFELFSGIALDEVYLIKSECLARLNRGKEGLDVLNSLLETRFRKGTYLPEEYLSETQSLSKILEERRKSLVFRGYLRWVDMRRLLKDPEWNGPKPRVVMGETFSGTMTKTV</sequence>
<accession>A0A2P8DM88</accession>
<dbReference type="PROSITE" id="PS51257">
    <property type="entry name" value="PROKAR_LIPOPROTEIN"/>
    <property type="match status" value="1"/>
</dbReference>
<dbReference type="InterPro" id="IPR011990">
    <property type="entry name" value="TPR-like_helical_dom_sf"/>
</dbReference>
<dbReference type="SUPFAM" id="SSF48452">
    <property type="entry name" value="TPR-like"/>
    <property type="match status" value="1"/>
</dbReference>
<evidence type="ECO:0000313" key="2">
    <source>
        <dbReference type="EMBL" id="PSK98330.1"/>
    </source>
</evidence>
<evidence type="ECO:0000313" key="3">
    <source>
        <dbReference type="Proteomes" id="UP000240708"/>
    </source>
</evidence>
<evidence type="ECO:0000259" key="1">
    <source>
        <dbReference type="Pfam" id="PF14322"/>
    </source>
</evidence>